<dbReference type="InterPro" id="IPR023213">
    <property type="entry name" value="CAT-like_dom_sf"/>
</dbReference>
<comment type="pathway">
    <text evidence="2">Lipid metabolism.</text>
</comment>
<evidence type="ECO:0000256" key="4">
    <source>
        <dbReference type="ARBA" id="ARBA00013244"/>
    </source>
</evidence>
<keyword evidence="9 11" id="KW-0012">Acyltransferase</keyword>
<feature type="compositionally biased region" description="Basic residues" evidence="12">
    <location>
        <begin position="478"/>
        <end position="494"/>
    </location>
</feature>
<comment type="pathway">
    <text evidence="1 11">Glycerolipid metabolism; triacylglycerol biosynthesis.</text>
</comment>
<name>A0A936NB90_9ACTN</name>
<evidence type="ECO:0000259" key="14">
    <source>
        <dbReference type="Pfam" id="PF06974"/>
    </source>
</evidence>
<dbReference type="GO" id="GO:0051701">
    <property type="term" value="P:biological process involved in interaction with host"/>
    <property type="evidence" value="ECO:0007669"/>
    <property type="project" value="TreeGrafter"/>
</dbReference>
<feature type="domain" description="O-acyltransferase WSD1-like N-terminal" evidence="13">
    <location>
        <begin position="6"/>
        <end position="269"/>
    </location>
</feature>
<dbReference type="GO" id="GO:0006071">
    <property type="term" value="P:glycerol metabolic process"/>
    <property type="evidence" value="ECO:0007669"/>
    <property type="project" value="UniProtKB-KW"/>
</dbReference>
<evidence type="ECO:0000256" key="11">
    <source>
        <dbReference type="RuleBase" id="RU361241"/>
    </source>
</evidence>
<dbReference type="InterPro" id="IPR004255">
    <property type="entry name" value="O-acyltransferase_WSD1_N"/>
</dbReference>
<proteinExistence type="inferred from homology"/>
<evidence type="ECO:0000256" key="8">
    <source>
        <dbReference type="ARBA" id="ARBA00023098"/>
    </source>
</evidence>
<dbReference type="NCBIfam" id="TIGR02946">
    <property type="entry name" value="acyl_WS_DGAT"/>
    <property type="match status" value="1"/>
</dbReference>
<sequence length="518" mass="55088">MERTTAADASFWYMENPVVHMHVTGVMVMDPSTVAGGFSYEKFRAHVQSRLPRIPAFLHRMMEVPLGIDHPVMVDDPNFNFDDHMHHELLDDATSDDLAEWVGRYASEPLDRDRPLWDMVLIEGLADGTAVMVSKVHHVLVDGTSGTDLLAQLVELTPEVETDYPPQAAPEGSIPGGPQLVAGAVVSRITDPFRSARALGRSLTSVARVVAGVVGGGDEGPTMARPFDAPRTLFNHSITARRSVAFSKCSLDDLKLVKTTFGVTVNDVVLAACTQSLRAYLAKRGETFERPLVVSVPVSVKGKTTAGGSANQVSNMFVRLPVHLVDPVDQLRAVRVDTLDAKAVHGAIGADMIGDVTEVTPPAIFNLASRLYSSANLADRLAPIHNLVISNVPGPPFPLYIAGAQLVGMYPFGPLIEGSGLNISVLSNMGNMDIGVIACPDIAPDVEEVSDGIVDAIEVLRQAAVAAGDEPAPTQKVAAKKSPAKKSPAKKSPAKKAPAAQAPAKNTPMKKPPAKKAK</sequence>
<reference evidence="15 16" key="1">
    <citation type="submission" date="2020-10" db="EMBL/GenBank/DDBJ databases">
        <title>Connecting structure to function with the recovery of over 1000 high-quality activated sludge metagenome-assembled genomes encoding full-length rRNA genes using long-read sequencing.</title>
        <authorList>
            <person name="Singleton C.M."/>
            <person name="Petriglieri F."/>
            <person name="Kristensen J.M."/>
            <person name="Kirkegaard R.H."/>
            <person name="Michaelsen T.Y."/>
            <person name="Andersen M.H."/>
            <person name="Karst S.M."/>
            <person name="Dueholm M.S."/>
            <person name="Nielsen P.H."/>
            <person name="Albertsen M."/>
        </authorList>
    </citation>
    <scope>NUCLEOTIDE SEQUENCE [LARGE SCALE GENOMIC DNA]</scope>
    <source>
        <strain evidence="15">Lyne_18-Q3-R50-59_MAXAC.006</strain>
    </source>
</reference>
<evidence type="ECO:0000256" key="12">
    <source>
        <dbReference type="SAM" id="MobiDB-lite"/>
    </source>
</evidence>
<comment type="similarity">
    <text evidence="3 11">Belongs to the long-chain O-acyltransferase family.</text>
</comment>
<dbReference type="GO" id="GO:0001666">
    <property type="term" value="P:response to hypoxia"/>
    <property type="evidence" value="ECO:0007669"/>
    <property type="project" value="TreeGrafter"/>
</dbReference>
<dbReference type="PANTHER" id="PTHR31650">
    <property type="entry name" value="O-ACYLTRANSFERASE (WSD1-LIKE) FAMILY PROTEIN"/>
    <property type="match status" value="1"/>
</dbReference>
<feature type="region of interest" description="Disordered" evidence="12">
    <location>
        <begin position="467"/>
        <end position="518"/>
    </location>
</feature>
<keyword evidence="7 11" id="KW-0319">Glycerol metabolism</keyword>
<dbReference type="Gene3D" id="3.30.559.10">
    <property type="entry name" value="Chloramphenicol acetyltransferase-like domain"/>
    <property type="match status" value="1"/>
</dbReference>
<dbReference type="PANTHER" id="PTHR31650:SF1">
    <property type="entry name" value="WAX ESTER SYNTHASE_DIACYLGLYCEROL ACYLTRANSFERASE 4-RELATED"/>
    <property type="match status" value="1"/>
</dbReference>
<dbReference type="EC" id="2.3.1.20" evidence="4 11"/>
<comment type="caution">
    <text evidence="15">The sequence shown here is derived from an EMBL/GenBank/DDBJ whole genome shotgun (WGS) entry which is preliminary data.</text>
</comment>
<dbReference type="GO" id="GO:0019432">
    <property type="term" value="P:triglyceride biosynthetic process"/>
    <property type="evidence" value="ECO:0007669"/>
    <property type="project" value="TreeGrafter"/>
</dbReference>
<keyword evidence="5 11" id="KW-0444">Lipid biosynthesis</keyword>
<dbReference type="AlphaFoldDB" id="A0A936NB90"/>
<organism evidence="15 16">
    <name type="scientific">Candidatus Neomicrothrix subdominans</name>
    <dbReference type="NCBI Taxonomy" id="2954438"/>
    <lineage>
        <taxon>Bacteria</taxon>
        <taxon>Bacillati</taxon>
        <taxon>Actinomycetota</taxon>
        <taxon>Acidimicrobiia</taxon>
        <taxon>Acidimicrobiales</taxon>
        <taxon>Microthrixaceae</taxon>
        <taxon>Candidatus Neomicrothrix</taxon>
    </lineage>
</organism>
<evidence type="ECO:0000256" key="3">
    <source>
        <dbReference type="ARBA" id="ARBA00009587"/>
    </source>
</evidence>
<evidence type="ECO:0000256" key="1">
    <source>
        <dbReference type="ARBA" id="ARBA00004771"/>
    </source>
</evidence>
<evidence type="ECO:0000259" key="13">
    <source>
        <dbReference type="Pfam" id="PF03007"/>
    </source>
</evidence>
<evidence type="ECO:0000313" key="15">
    <source>
        <dbReference type="EMBL" id="MBK9295684.1"/>
    </source>
</evidence>
<dbReference type="EMBL" id="JADJZA010000001">
    <property type="protein sequence ID" value="MBK9295684.1"/>
    <property type="molecule type" value="Genomic_DNA"/>
</dbReference>
<evidence type="ECO:0000256" key="2">
    <source>
        <dbReference type="ARBA" id="ARBA00005189"/>
    </source>
</evidence>
<keyword evidence="8 11" id="KW-0443">Lipid metabolism</keyword>
<dbReference type="Pfam" id="PF03007">
    <property type="entry name" value="WS_DGAT_cat"/>
    <property type="match status" value="1"/>
</dbReference>
<dbReference type="InterPro" id="IPR045034">
    <property type="entry name" value="O-acyltransferase_WSD1-like"/>
</dbReference>
<evidence type="ECO:0000256" key="10">
    <source>
        <dbReference type="ARBA" id="ARBA00048109"/>
    </source>
</evidence>
<dbReference type="SUPFAM" id="SSF52777">
    <property type="entry name" value="CoA-dependent acyltransferases"/>
    <property type="match status" value="1"/>
</dbReference>
<dbReference type="InterPro" id="IPR014292">
    <property type="entry name" value="Acyl_transf_WS/DGAT"/>
</dbReference>
<protein>
    <recommendedName>
        <fullName evidence="4 11">Diacylglycerol O-acyltransferase</fullName>
        <ecNumber evidence="4 11">2.3.1.20</ecNumber>
    </recommendedName>
</protein>
<evidence type="ECO:0000256" key="6">
    <source>
        <dbReference type="ARBA" id="ARBA00022679"/>
    </source>
</evidence>
<feature type="domain" description="O-acyltransferase WSD1 C-terminal" evidence="14">
    <location>
        <begin position="311"/>
        <end position="460"/>
    </location>
</feature>
<evidence type="ECO:0000256" key="5">
    <source>
        <dbReference type="ARBA" id="ARBA00022516"/>
    </source>
</evidence>
<evidence type="ECO:0000256" key="7">
    <source>
        <dbReference type="ARBA" id="ARBA00022798"/>
    </source>
</evidence>
<keyword evidence="6 11" id="KW-0808">Transferase</keyword>
<comment type="catalytic activity">
    <reaction evidence="10 11">
        <text>an acyl-CoA + a 1,2-diacyl-sn-glycerol = a triacyl-sn-glycerol + CoA</text>
        <dbReference type="Rhea" id="RHEA:10868"/>
        <dbReference type="ChEBI" id="CHEBI:17815"/>
        <dbReference type="ChEBI" id="CHEBI:57287"/>
        <dbReference type="ChEBI" id="CHEBI:58342"/>
        <dbReference type="ChEBI" id="CHEBI:64615"/>
        <dbReference type="EC" id="2.3.1.20"/>
    </reaction>
</comment>
<gene>
    <name evidence="15" type="ORF">IPN02_02165</name>
</gene>
<dbReference type="Pfam" id="PF06974">
    <property type="entry name" value="WS_DGAT_C"/>
    <property type="match status" value="1"/>
</dbReference>
<accession>A0A936NB90</accession>
<evidence type="ECO:0000313" key="16">
    <source>
        <dbReference type="Proteomes" id="UP000727993"/>
    </source>
</evidence>
<feature type="compositionally biased region" description="Low complexity" evidence="12">
    <location>
        <begin position="495"/>
        <end position="509"/>
    </location>
</feature>
<dbReference type="GO" id="GO:0005886">
    <property type="term" value="C:plasma membrane"/>
    <property type="evidence" value="ECO:0007669"/>
    <property type="project" value="TreeGrafter"/>
</dbReference>
<evidence type="ECO:0000256" key="9">
    <source>
        <dbReference type="ARBA" id="ARBA00023315"/>
    </source>
</evidence>
<dbReference type="InterPro" id="IPR009721">
    <property type="entry name" value="O-acyltransferase_WSD1_C"/>
</dbReference>
<dbReference type="Proteomes" id="UP000727993">
    <property type="component" value="Unassembled WGS sequence"/>
</dbReference>
<dbReference type="GO" id="GO:0004144">
    <property type="term" value="F:diacylglycerol O-acyltransferase activity"/>
    <property type="evidence" value="ECO:0007669"/>
    <property type="project" value="UniProtKB-EC"/>
</dbReference>
<dbReference type="GO" id="GO:0071731">
    <property type="term" value="P:response to nitric oxide"/>
    <property type="evidence" value="ECO:0007669"/>
    <property type="project" value="TreeGrafter"/>
</dbReference>